<evidence type="ECO:0000256" key="4">
    <source>
        <dbReference type="SAM" id="SignalP"/>
    </source>
</evidence>
<evidence type="ECO:0000256" key="3">
    <source>
        <dbReference type="ARBA" id="ARBA00022801"/>
    </source>
</evidence>
<proteinExistence type="inferred from homology"/>
<evidence type="ECO:0000256" key="2">
    <source>
        <dbReference type="ARBA" id="ARBA00022729"/>
    </source>
</evidence>
<dbReference type="GO" id="GO:0016787">
    <property type="term" value="F:hydrolase activity"/>
    <property type="evidence" value="ECO:0007669"/>
    <property type="project" value="UniProtKB-KW"/>
</dbReference>
<feature type="domain" description="AB hydrolase-1" evidence="5">
    <location>
        <begin position="102"/>
        <end position="257"/>
    </location>
</feature>
<feature type="chain" id="PRO_5009297064" evidence="4">
    <location>
        <begin position="27"/>
        <end position="508"/>
    </location>
</feature>
<keyword evidence="7" id="KW-1185">Reference proteome</keyword>
<feature type="signal peptide" evidence="4">
    <location>
        <begin position="1"/>
        <end position="26"/>
    </location>
</feature>
<sequence length="508" mass="54570">MTYRTSLTALALTLAGLVAHPSPAVALSSVQWKSCPAYSDEVIRSLRVTEEQVPAFRTLMKRLECGTVSVPLNHRDPGGRKIDIAVTRLAATDGSRRLGAIAVLPGGPGNSGYLDPILRSALRNKEMAGLNERYDIIGFDPRGVGYSTKAACPLSPMGPQEPGTMTKETARKIYDSQVATNQKCGRSDPAFLGQLTTANVAKDLDLVRAALGERTLNLLGFSWGTYLGMVYRSEFPEHTGRAFLDSVAPPWTRLDRHTKDAAAAAERNFGRMATWLARRDELYGLGATARQVREEVARLVGAYDKSPKTFAGLQRPIDGSAVADLAKLNSTEWVRAGKALAELRTTTGTTAPPTVKELLGAPMMGTPVPGAPETLNMTMNLAVACNEDAGRTGFDTAWRAHQRLVTRHPATGRGWGLGVRCAGWPLPVQETTLRRGGGSLVLAGHLHEFMSVYDWTLQTRRAVGGTVYTIADDVHVSATRVPECAADVVRYFDTGRIGSGCAGVALPS</sequence>
<dbReference type="Pfam" id="PF00561">
    <property type="entry name" value="Abhydrolase_1"/>
    <property type="match status" value="1"/>
</dbReference>
<dbReference type="RefSeq" id="WP_103959756.1">
    <property type="nucleotide sequence ID" value="NZ_FNVT01000010.1"/>
</dbReference>
<dbReference type="SUPFAM" id="SSF53474">
    <property type="entry name" value="alpha/beta-Hydrolases"/>
    <property type="match status" value="1"/>
</dbReference>
<dbReference type="InterPro" id="IPR000073">
    <property type="entry name" value="AB_hydrolase_1"/>
</dbReference>
<dbReference type="AlphaFoldDB" id="A0A1H6EJ09"/>
<comment type="similarity">
    <text evidence="1">Belongs to the peptidase S33 family.</text>
</comment>
<dbReference type="Gene3D" id="3.40.50.1820">
    <property type="entry name" value="alpha/beta hydrolase"/>
    <property type="match status" value="1"/>
</dbReference>
<dbReference type="OrthoDB" id="3930934at2"/>
<evidence type="ECO:0000256" key="1">
    <source>
        <dbReference type="ARBA" id="ARBA00010088"/>
    </source>
</evidence>
<evidence type="ECO:0000313" key="7">
    <source>
        <dbReference type="Proteomes" id="UP000236732"/>
    </source>
</evidence>
<name>A0A1H6EJ09_9ACTN</name>
<dbReference type="PANTHER" id="PTHR43248">
    <property type="entry name" value="2-SUCCINYL-6-HYDROXY-2,4-CYCLOHEXADIENE-1-CARBOXYLATE SYNTHASE"/>
    <property type="match status" value="1"/>
</dbReference>
<keyword evidence="2 4" id="KW-0732">Signal</keyword>
<dbReference type="Proteomes" id="UP000236732">
    <property type="component" value="Unassembled WGS sequence"/>
</dbReference>
<reference evidence="6 7" key="1">
    <citation type="submission" date="2016-10" db="EMBL/GenBank/DDBJ databases">
        <authorList>
            <person name="de Groot N.N."/>
        </authorList>
    </citation>
    <scope>NUCLEOTIDE SEQUENCE [LARGE SCALE GENOMIC DNA]</scope>
    <source>
        <strain evidence="6 7">CGMCC 4.7037</strain>
    </source>
</reference>
<protein>
    <submittedName>
        <fullName evidence="6">Pimeloyl-ACP methyl ester carboxylesterase</fullName>
    </submittedName>
</protein>
<dbReference type="EMBL" id="FNVT01000010">
    <property type="protein sequence ID" value="SEG96946.1"/>
    <property type="molecule type" value="Genomic_DNA"/>
</dbReference>
<dbReference type="InterPro" id="IPR051601">
    <property type="entry name" value="Serine_prot/Carboxylest_S33"/>
</dbReference>
<organism evidence="6 7">
    <name type="scientific">Nonomuraea solani</name>
    <dbReference type="NCBI Taxonomy" id="1144553"/>
    <lineage>
        <taxon>Bacteria</taxon>
        <taxon>Bacillati</taxon>
        <taxon>Actinomycetota</taxon>
        <taxon>Actinomycetes</taxon>
        <taxon>Streptosporangiales</taxon>
        <taxon>Streptosporangiaceae</taxon>
        <taxon>Nonomuraea</taxon>
    </lineage>
</organism>
<dbReference type="PANTHER" id="PTHR43248:SF29">
    <property type="entry name" value="TRIPEPTIDYL AMINOPEPTIDASE"/>
    <property type="match status" value="1"/>
</dbReference>
<dbReference type="InterPro" id="IPR029058">
    <property type="entry name" value="AB_hydrolase_fold"/>
</dbReference>
<evidence type="ECO:0000313" key="6">
    <source>
        <dbReference type="EMBL" id="SEG96946.1"/>
    </source>
</evidence>
<evidence type="ECO:0000259" key="5">
    <source>
        <dbReference type="Pfam" id="PF00561"/>
    </source>
</evidence>
<accession>A0A1H6EJ09</accession>
<gene>
    <name evidence="6" type="ORF">SAMN05444920_110162</name>
</gene>
<keyword evidence="3" id="KW-0378">Hydrolase</keyword>